<proteinExistence type="inferred from homology"/>
<evidence type="ECO:0000313" key="6">
    <source>
        <dbReference type="EMBL" id="KAL0962666.1"/>
    </source>
</evidence>
<keyword evidence="3" id="KW-1015">Disulfide bond</keyword>
<dbReference type="Gene3D" id="3.20.20.70">
    <property type="entry name" value="Aldolase class I"/>
    <property type="match status" value="1"/>
</dbReference>
<comment type="caution">
    <text evidence="6">The sequence shown here is derived from an EMBL/GenBank/DDBJ whole genome shotgun (WGS) entry which is preliminary data.</text>
</comment>
<accession>A0ABD0WBK0</accession>
<keyword evidence="4 5" id="KW-0326">Glycosidase</keyword>
<evidence type="ECO:0000256" key="3">
    <source>
        <dbReference type="ARBA" id="ARBA00023157"/>
    </source>
</evidence>
<dbReference type="EC" id="3.2.1.35" evidence="5"/>
<comment type="catalytic activity">
    <reaction evidence="1 5">
        <text>Random hydrolysis of (1-&gt;4)-linkages between N-acetyl-beta-D-glucosamine and D-glucuronate residues in hyaluronate.</text>
        <dbReference type="EC" id="3.2.1.35"/>
    </reaction>
</comment>
<evidence type="ECO:0000256" key="5">
    <source>
        <dbReference type="RuleBase" id="RU610713"/>
    </source>
</evidence>
<keyword evidence="7" id="KW-1185">Reference proteome</keyword>
<dbReference type="PANTHER" id="PTHR11769:SF20">
    <property type="entry name" value="HYALURONIDASE PH-20"/>
    <property type="match status" value="1"/>
</dbReference>
<dbReference type="AlphaFoldDB" id="A0ABD0WBK0"/>
<dbReference type="Pfam" id="PF01630">
    <property type="entry name" value="Glyco_hydro_56"/>
    <property type="match status" value="1"/>
</dbReference>
<sequence length="228" mass="25128">MQQASLGDRHSAALLVRNRVKEALRVSALPSRHAPAAIYVYTRPVFIDQNRRFLSLGDLVSTIGESAAMGASGAVLWRASADYNDKGSCEALSSYHTTMLNPYVANVTAAAQLCSNFLCQGNGRCVRTNYESDHYLHLSSGNFRIYQARGRYMVSGALSLTDLSLFSSRFTCQCYAGRTCTPKLPTQLSKAMVLHKHLGLLKKTKILNKVTADMAQSTIKENLKTFKH</sequence>
<dbReference type="PANTHER" id="PTHR11769">
    <property type="entry name" value="HYALURONIDASE"/>
    <property type="match status" value="1"/>
</dbReference>
<reference evidence="6 7" key="1">
    <citation type="submission" date="2024-06" db="EMBL/GenBank/DDBJ databases">
        <authorList>
            <person name="Pan Q."/>
            <person name="Wen M."/>
            <person name="Jouanno E."/>
            <person name="Zahm M."/>
            <person name="Klopp C."/>
            <person name="Cabau C."/>
            <person name="Louis A."/>
            <person name="Berthelot C."/>
            <person name="Parey E."/>
            <person name="Roest Crollius H."/>
            <person name="Montfort J."/>
            <person name="Robinson-Rechavi M."/>
            <person name="Bouchez O."/>
            <person name="Lampietro C."/>
            <person name="Lopez Roques C."/>
            <person name="Donnadieu C."/>
            <person name="Postlethwait J."/>
            <person name="Bobe J."/>
            <person name="Verreycken H."/>
            <person name="Guiguen Y."/>
        </authorList>
    </citation>
    <scope>NUCLEOTIDE SEQUENCE [LARGE SCALE GENOMIC DNA]</scope>
    <source>
        <strain evidence="6">Up_M1</strain>
        <tissue evidence="6">Testis</tissue>
    </source>
</reference>
<evidence type="ECO:0000256" key="1">
    <source>
        <dbReference type="ARBA" id="ARBA00000251"/>
    </source>
</evidence>
<keyword evidence="5" id="KW-0378">Hydrolase</keyword>
<organism evidence="6 7">
    <name type="scientific">Umbra pygmaea</name>
    <name type="common">Eastern mudminnow</name>
    <dbReference type="NCBI Taxonomy" id="75934"/>
    <lineage>
        <taxon>Eukaryota</taxon>
        <taxon>Metazoa</taxon>
        <taxon>Chordata</taxon>
        <taxon>Craniata</taxon>
        <taxon>Vertebrata</taxon>
        <taxon>Euteleostomi</taxon>
        <taxon>Actinopterygii</taxon>
        <taxon>Neopterygii</taxon>
        <taxon>Teleostei</taxon>
        <taxon>Protacanthopterygii</taxon>
        <taxon>Esociformes</taxon>
        <taxon>Umbridae</taxon>
        <taxon>Umbra</taxon>
    </lineage>
</organism>
<evidence type="ECO:0000313" key="7">
    <source>
        <dbReference type="Proteomes" id="UP001557470"/>
    </source>
</evidence>
<dbReference type="SUPFAM" id="SSF51445">
    <property type="entry name" value="(Trans)glycosidases"/>
    <property type="match status" value="1"/>
</dbReference>
<evidence type="ECO:0000256" key="4">
    <source>
        <dbReference type="ARBA" id="ARBA00023295"/>
    </source>
</evidence>
<dbReference type="EMBL" id="JAGEUA010000011">
    <property type="protein sequence ID" value="KAL0962666.1"/>
    <property type="molecule type" value="Genomic_DNA"/>
</dbReference>
<dbReference type="InterPro" id="IPR013785">
    <property type="entry name" value="Aldolase_TIM"/>
</dbReference>
<protein>
    <recommendedName>
        <fullName evidence="5">Hyaluronidase</fullName>
        <ecNumber evidence="5">3.2.1.35</ecNumber>
    </recommendedName>
</protein>
<dbReference type="GO" id="GO:0004415">
    <property type="term" value="F:hyalurononglucosaminidase activity"/>
    <property type="evidence" value="ECO:0007669"/>
    <property type="project" value="UniProtKB-UniRule"/>
</dbReference>
<dbReference type="InterPro" id="IPR018155">
    <property type="entry name" value="Hyaluronidase"/>
</dbReference>
<name>A0ABD0WBK0_UMBPY</name>
<evidence type="ECO:0000256" key="2">
    <source>
        <dbReference type="ARBA" id="ARBA00008871"/>
    </source>
</evidence>
<dbReference type="InterPro" id="IPR017853">
    <property type="entry name" value="GH"/>
</dbReference>
<dbReference type="Proteomes" id="UP001557470">
    <property type="component" value="Unassembled WGS sequence"/>
</dbReference>
<comment type="similarity">
    <text evidence="2 5">Belongs to the glycosyl hydrolase 56 family.</text>
</comment>
<gene>
    <name evidence="6" type="ORF">UPYG_G00343620</name>
</gene>